<feature type="domain" description="Recombinase" evidence="1">
    <location>
        <begin position="1"/>
        <end position="34"/>
    </location>
</feature>
<dbReference type="Gene3D" id="3.90.1750.20">
    <property type="entry name" value="Putative Large Serine Recombinase, Chain B, Domain 2"/>
    <property type="match status" value="1"/>
</dbReference>
<dbReference type="InterPro" id="IPR038109">
    <property type="entry name" value="DNA_bind_recomb_sf"/>
</dbReference>
<dbReference type="GO" id="GO:0003677">
    <property type="term" value="F:DNA binding"/>
    <property type="evidence" value="ECO:0007669"/>
    <property type="project" value="InterPro"/>
</dbReference>
<dbReference type="GO" id="GO:0000150">
    <property type="term" value="F:DNA strand exchange activity"/>
    <property type="evidence" value="ECO:0007669"/>
    <property type="project" value="InterPro"/>
</dbReference>
<keyword evidence="3" id="KW-1185">Reference proteome</keyword>
<protein>
    <recommendedName>
        <fullName evidence="1">Recombinase domain-containing protein</fullName>
    </recommendedName>
</protein>
<evidence type="ECO:0000313" key="2">
    <source>
        <dbReference type="EMBL" id="TNC61192.1"/>
    </source>
</evidence>
<evidence type="ECO:0000313" key="3">
    <source>
        <dbReference type="Proteomes" id="UP000305709"/>
    </source>
</evidence>
<name>A0A5C4N9Y6_9RHOB</name>
<dbReference type="RefSeq" id="WP_139083731.1">
    <property type="nucleotide sequence ID" value="NZ_VDFV01000070.1"/>
</dbReference>
<accession>A0A5C4N9Y6</accession>
<comment type="caution">
    <text evidence="2">The sequence shown here is derived from an EMBL/GenBank/DDBJ whole genome shotgun (WGS) entry which is preliminary data.</text>
</comment>
<reference evidence="2 3" key="1">
    <citation type="submission" date="2019-06" db="EMBL/GenBank/DDBJ databases">
        <authorList>
            <person name="Jiang L."/>
        </authorList>
    </citation>
    <scope>NUCLEOTIDE SEQUENCE [LARGE SCALE GENOMIC DNA]</scope>
    <source>
        <strain evidence="2 3">YIM 48858</strain>
    </source>
</reference>
<proteinExistence type="predicted"/>
<dbReference type="EMBL" id="VDFV01000070">
    <property type="protein sequence ID" value="TNC61192.1"/>
    <property type="molecule type" value="Genomic_DNA"/>
</dbReference>
<gene>
    <name evidence="2" type="ORF">FHG71_21380</name>
</gene>
<organism evidence="2 3">
    <name type="scientific">Rubellimicrobium roseum</name>
    <dbReference type="NCBI Taxonomy" id="687525"/>
    <lineage>
        <taxon>Bacteria</taxon>
        <taxon>Pseudomonadati</taxon>
        <taxon>Pseudomonadota</taxon>
        <taxon>Alphaproteobacteria</taxon>
        <taxon>Rhodobacterales</taxon>
        <taxon>Roseobacteraceae</taxon>
        <taxon>Rubellimicrobium</taxon>
    </lineage>
</organism>
<evidence type="ECO:0000259" key="1">
    <source>
        <dbReference type="Pfam" id="PF07508"/>
    </source>
</evidence>
<sequence length="39" mass="4329">MRQVAAELNARGVRTAKGGQWHATTVRNVLRREIRVAVG</sequence>
<dbReference type="AlphaFoldDB" id="A0A5C4N9Y6"/>
<dbReference type="OrthoDB" id="2290206at2"/>
<dbReference type="Proteomes" id="UP000305709">
    <property type="component" value="Unassembled WGS sequence"/>
</dbReference>
<dbReference type="InterPro" id="IPR011109">
    <property type="entry name" value="DNA_bind_recombinase_dom"/>
</dbReference>
<dbReference type="Pfam" id="PF07508">
    <property type="entry name" value="Recombinase"/>
    <property type="match status" value="1"/>
</dbReference>